<name>A0A2I1FIX0_9GLOM</name>
<evidence type="ECO:0000313" key="2">
    <source>
        <dbReference type="EMBL" id="PKC63425.1"/>
    </source>
</evidence>
<reference evidence="2 3" key="4">
    <citation type="submission" date="2017-10" db="EMBL/GenBank/DDBJ databases">
        <title>Genome analyses suggest a sexual origin of heterokaryosis in a supposedly ancient asexual fungus.</title>
        <authorList>
            <person name="Corradi N."/>
            <person name="Sedzielewska K."/>
            <person name="Noel J."/>
            <person name="Charron P."/>
            <person name="Farinelli L."/>
            <person name="Marton T."/>
            <person name="Kruger M."/>
            <person name="Pelin A."/>
            <person name="Brachmann A."/>
            <person name="Corradi N."/>
        </authorList>
    </citation>
    <scope>NUCLEOTIDE SEQUENCE [LARGE SCALE GENOMIC DNA]</scope>
    <source>
        <strain evidence="2 3">A1</strain>
    </source>
</reference>
<reference evidence="1 4" key="1">
    <citation type="submission" date="2016-04" db="EMBL/GenBank/DDBJ databases">
        <title>Genome analyses suggest a sexual origin of heterokaryosis in a supposedly ancient asexual fungus.</title>
        <authorList>
            <person name="Ropars J."/>
            <person name="Sedzielewska K."/>
            <person name="Noel J."/>
            <person name="Charron P."/>
            <person name="Farinelli L."/>
            <person name="Marton T."/>
            <person name="Kruger M."/>
            <person name="Pelin A."/>
            <person name="Brachmann A."/>
            <person name="Corradi N."/>
        </authorList>
    </citation>
    <scope>NUCLEOTIDE SEQUENCE [LARGE SCALE GENOMIC DNA]</scope>
    <source>
        <strain evidence="1 4">A5</strain>
    </source>
</reference>
<protein>
    <recommendedName>
        <fullName evidence="5">AIG1-type G domain-containing protein</fullName>
    </recommendedName>
</protein>
<dbReference type="SUPFAM" id="SSF52540">
    <property type="entry name" value="P-loop containing nucleoside triphosphate hydrolases"/>
    <property type="match status" value="1"/>
</dbReference>
<gene>
    <name evidence="2" type="ORF">RhiirA1_463767</name>
    <name evidence="1" type="ORF">RhiirA5_430990</name>
</gene>
<evidence type="ECO:0008006" key="5">
    <source>
        <dbReference type="Google" id="ProtNLM"/>
    </source>
</evidence>
<evidence type="ECO:0000313" key="4">
    <source>
        <dbReference type="Proteomes" id="UP000232722"/>
    </source>
</evidence>
<dbReference type="VEuPathDB" id="FungiDB:RhiirA1_463767"/>
<sequence length="124" mass="14464">MAYKLLQIKAFGRIGVGKSALTNVISETKNFKESAGSISETAKAKARKFKMNYQEELLSKFRNEIEKYICEDIFQILLVVDKRFTKNEIDDFNWFSSYLFDVKVFDYTTVVQTHFPNFEDDNAC</sequence>
<dbReference type="Gene3D" id="3.40.50.300">
    <property type="entry name" value="P-loop containing nucleotide triphosphate hydrolases"/>
    <property type="match status" value="1"/>
</dbReference>
<dbReference type="EMBL" id="LLXH01000737">
    <property type="protein sequence ID" value="PKC63425.1"/>
    <property type="molecule type" value="Genomic_DNA"/>
</dbReference>
<dbReference type="OrthoDB" id="2319523at2759"/>
<dbReference type="InterPro" id="IPR027417">
    <property type="entry name" value="P-loop_NTPase"/>
</dbReference>
<organism evidence="2 3">
    <name type="scientific">Rhizophagus irregularis</name>
    <dbReference type="NCBI Taxonomy" id="588596"/>
    <lineage>
        <taxon>Eukaryota</taxon>
        <taxon>Fungi</taxon>
        <taxon>Fungi incertae sedis</taxon>
        <taxon>Mucoromycota</taxon>
        <taxon>Glomeromycotina</taxon>
        <taxon>Glomeromycetes</taxon>
        <taxon>Glomerales</taxon>
        <taxon>Glomeraceae</taxon>
        <taxon>Rhizophagus</taxon>
    </lineage>
</organism>
<reference evidence="1 4" key="2">
    <citation type="submission" date="2017-09" db="EMBL/GenBank/DDBJ databases">
        <title>Extensive intraspecific genome diversity in a model arbuscular mycorrhizal fungus.</title>
        <authorList>
            <person name="Chen E.C."/>
            <person name="Morin E."/>
            <person name="Beaudet D."/>
            <person name="Noel J."/>
            <person name="Ndikumana S."/>
            <person name="Charron P."/>
            <person name="St-Onge C."/>
            <person name="Giorgi J."/>
            <person name="Grigoriev I.V."/>
            <person name="Roux C."/>
            <person name="Martin F.M."/>
            <person name="Corradi N."/>
        </authorList>
    </citation>
    <scope>NUCLEOTIDE SEQUENCE [LARGE SCALE GENOMIC DNA]</scope>
    <source>
        <strain evidence="1 4">A5</strain>
    </source>
</reference>
<dbReference type="Proteomes" id="UP000232688">
    <property type="component" value="Unassembled WGS sequence"/>
</dbReference>
<accession>A0A2I1FIX0</accession>
<dbReference type="VEuPathDB" id="FungiDB:RhiirFUN_020356"/>
<dbReference type="AlphaFoldDB" id="A0A2I1FIX0"/>
<evidence type="ECO:0000313" key="3">
    <source>
        <dbReference type="Proteomes" id="UP000232688"/>
    </source>
</evidence>
<dbReference type="Proteomes" id="UP000232722">
    <property type="component" value="Unassembled WGS sequence"/>
</dbReference>
<reference evidence="2 3" key="3">
    <citation type="submission" date="2017-10" db="EMBL/GenBank/DDBJ databases">
        <title>Extensive intraspecific genome diversity in a model arbuscular mycorrhizal fungus.</title>
        <authorList>
            <person name="Chen E.C.H."/>
            <person name="Morin E."/>
            <person name="Baudet D."/>
            <person name="Noel J."/>
            <person name="Ndikumana S."/>
            <person name="Charron P."/>
            <person name="St-Onge C."/>
            <person name="Giorgi J."/>
            <person name="Grigoriev I.V."/>
            <person name="Roux C."/>
            <person name="Martin F.M."/>
            <person name="Corradi N."/>
        </authorList>
    </citation>
    <scope>NUCLEOTIDE SEQUENCE [LARGE SCALE GENOMIC DNA]</scope>
    <source>
        <strain evidence="2 3">A1</strain>
    </source>
</reference>
<comment type="caution">
    <text evidence="2">The sequence shown here is derived from an EMBL/GenBank/DDBJ whole genome shotgun (WGS) entry which is preliminary data.</text>
</comment>
<dbReference type="VEuPathDB" id="FungiDB:FUN_000692"/>
<dbReference type="EMBL" id="LLXJ01002520">
    <property type="protein sequence ID" value="PKB98676.1"/>
    <property type="molecule type" value="Genomic_DNA"/>
</dbReference>
<proteinExistence type="predicted"/>
<evidence type="ECO:0000313" key="1">
    <source>
        <dbReference type="EMBL" id="PKB98676.1"/>
    </source>
</evidence>